<dbReference type="InterPro" id="IPR013083">
    <property type="entry name" value="Znf_RING/FYVE/PHD"/>
</dbReference>
<keyword evidence="3" id="KW-1185">Reference proteome</keyword>
<evidence type="ECO:0000256" key="1">
    <source>
        <dbReference type="SAM" id="MobiDB-lite"/>
    </source>
</evidence>
<comment type="caution">
    <text evidence="2">The sequence shown here is derived from an EMBL/GenBank/DDBJ whole genome shotgun (WGS) entry which is preliminary data.</text>
</comment>
<evidence type="ECO:0000313" key="3">
    <source>
        <dbReference type="Proteomes" id="UP001187471"/>
    </source>
</evidence>
<gene>
    <name evidence="2" type="ORF">RJ640_025089</name>
</gene>
<dbReference type="Pfam" id="PF07800">
    <property type="entry name" value="DUF1644"/>
    <property type="match status" value="1"/>
</dbReference>
<dbReference type="AlphaFoldDB" id="A0AA88RRM4"/>
<dbReference type="PANTHER" id="PTHR31197:SF2">
    <property type="entry name" value="C2H2-TYPE DOMAIN-CONTAINING PROTEIN"/>
    <property type="match status" value="1"/>
</dbReference>
<sequence>MANRKRSISNDAEIGALHKEWEEASCPICMDHPHNAVLILCSSHGKGCRSYICDTSYRHSNCLDRFRKLRVDNKNSPSPPSMSPGNQDASTSEGNMGLRTTGNLTEVRGNLIGSHSTASVGLPTGSGENGTARLFEMHEGLLETSDTPSLLDTVEPEETNPGNMSVSRSNLKCPLCRGRVMGWEVVEEARKYLNLKPRCCSRESCSFSGNYRELRRHARRVHPTARPADIEPSREQAWRRLEHQREYGDIVSAIRSAMPGAVVLGDYVIENGDRPSGGRERGSGEVSSPWWTTFFLFQMIGSLDPDAEPRGGRSRPLTRHRRSTGTYSGRRFLWGENLLGLQDDDVDNDDEDHPHVAVLSDMGEDASPNPRRRRRLNRARSDDEQS</sequence>
<dbReference type="PANTHER" id="PTHR31197">
    <property type="entry name" value="OS01G0612600 PROTEIN"/>
    <property type="match status" value="1"/>
</dbReference>
<dbReference type="Proteomes" id="UP001187471">
    <property type="component" value="Unassembled WGS sequence"/>
</dbReference>
<feature type="compositionally biased region" description="Polar residues" evidence="1">
    <location>
        <begin position="85"/>
        <end position="100"/>
    </location>
</feature>
<protein>
    <submittedName>
        <fullName evidence="2">Uncharacterized protein</fullName>
    </submittedName>
</protein>
<organism evidence="2 3">
    <name type="scientific">Escallonia rubra</name>
    <dbReference type="NCBI Taxonomy" id="112253"/>
    <lineage>
        <taxon>Eukaryota</taxon>
        <taxon>Viridiplantae</taxon>
        <taxon>Streptophyta</taxon>
        <taxon>Embryophyta</taxon>
        <taxon>Tracheophyta</taxon>
        <taxon>Spermatophyta</taxon>
        <taxon>Magnoliopsida</taxon>
        <taxon>eudicotyledons</taxon>
        <taxon>Gunneridae</taxon>
        <taxon>Pentapetalae</taxon>
        <taxon>asterids</taxon>
        <taxon>campanulids</taxon>
        <taxon>Escalloniales</taxon>
        <taxon>Escalloniaceae</taxon>
        <taxon>Escallonia</taxon>
    </lineage>
</organism>
<proteinExistence type="predicted"/>
<name>A0AA88RRM4_9ASTE</name>
<dbReference type="Gene3D" id="3.30.40.10">
    <property type="entry name" value="Zinc/RING finger domain, C3HC4 (zinc finger)"/>
    <property type="match status" value="1"/>
</dbReference>
<accession>A0AA88RRM4</accession>
<feature type="region of interest" description="Disordered" evidence="1">
    <location>
        <begin position="345"/>
        <end position="386"/>
    </location>
</feature>
<feature type="region of interest" description="Disordered" evidence="1">
    <location>
        <begin position="71"/>
        <end position="100"/>
    </location>
</feature>
<evidence type="ECO:0000313" key="2">
    <source>
        <dbReference type="EMBL" id="KAK2987740.1"/>
    </source>
</evidence>
<reference evidence="2" key="1">
    <citation type="submission" date="2022-12" db="EMBL/GenBank/DDBJ databases">
        <title>Draft genome assemblies for two species of Escallonia (Escalloniales).</title>
        <authorList>
            <person name="Chanderbali A."/>
            <person name="Dervinis C."/>
            <person name="Anghel I."/>
            <person name="Soltis D."/>
            <person name="Soltis P."/>
            <person name="Zapata F."/>
        </authorList>
    </citation>
    <scope>NUCLEOTIDE SEQUENCE</scope>
    <source>
        <strain evidence="2">UCBG92.1500</strain>
        <tissue evidence="2">Leaf</tissue>
    </source>
</reference>
<dbReference type="EMBL" id="JAVXUO010000941">
    <property type="protein sequence ID" value="KAK2987740.1"/>
    <property type="molecule type" value="Genomic_DNA"/>
</dbReference>
<dbReference type="InterPro" id="IPR012866">
    <property type="entry name" value="DUF1644"/>
</dbReference>